<organism evidence="2 3">
    <name type="scientific">Zootermopsis nevadensis</name>
    <name type="common">Dampwood termite</name>
    <dbReference type="NCBI Taxonomy" id="136037"/>
    <lineage>
        <taxon>Eukaryota</taxon>
        <taxon>Metazoa</taxon>
        <taxon>Ecdysozoa</taxon>
        <taxon>Arthropoda</taxon>
        <taxon>Hexapoda</taxon>
        <taxon>Insecta</taxon>
        <taxon>Pterygota</taxon>
        <taxon>Neoptera</taxon>
        <taxon>Polyneoptera</taxon>
        <taxon>Dictyoptera</taxon>
        <taxon>Blattodea</taxon>
        <taxon>Blattoidea</taxon>
        <taxon>Termitoidae</taxon>
        <taxon>Termopsidae</taxon>
        <taxon>Zootermopsis</taxon>
    </lineage>
</organism>
<sequence length="57" mass="6381">MSSLRSKFESFKAESAWLQAVLHLSLSLIGASFFIPSRYISTYFLWIHALVGGSSKN</sequence>
<dbReference type="Proteomes" id="UP000027135">
    <property type="component" value="Unassembled WGS sequence"/>
</dbReference>
<protein>
    <submittedName>
        <fullName evidence="2">Uncharacterized protein</fullName>
    </submittedName>
</protein>
<proteinExistence type="predicted"/>
<dbReference type="AlphaFoldDB" id="A0A067R2M7"/>
<keyword evidence="3" id="KW-1185">Reference proteome</keyword>
<evidence type="ECO:0000313" key="2">
    <source>
        <dbReference type="EMBL" id="KDR17273.1"/>
    </source>
</evidence>
<gene>
    <name evidence="2" type="ORF">L798_08839</name>
</gene>
<dbReference type="EMBL" id="KK852747">
    <property type="protein sequence ID" value="KDR17273.1"/>
    <property type="molecule type" value="Genomic_DNA"/>
</dbReference>
<keyword evidence="1" id="KW-0812">Transmembrane</keyword>
<feature type="transmembrane region" description="Helical" evidence="1">
    <location>
        <begin position="16"/>
        <end position="35"/>
    </location>
</feature>
<accession>A0A067R2M7</accession>
<name>A0A067R2M7_ZOONE</name>
<keyword evidence="1" id="KW-1133">Transmembrane helix</keyword>
<reference evidence="2 3" key="1">
    <citation type="journal article" date="2014" name="Nat. Commun.">
        <title>Molecular traces of alternative social organization in a termite genome.</title>
        <authorList>
            <person name="Terrapon N."/>
            <person name="Li C."/>
            <person name="Robertson H.M."/>
            <person name="Ji L."/>
            <person name="Meng X."/>
            <person name="Booth W."/>
            <person name="Chen Z."/>
            <person name="Childers C.P."/>
            <person name="Glastad K.M."/>
            <person name="Gokhale K."/>
            <person name="Gowin J."/>
            <person name="Gronenberg W."/>
            <person name="Hermansen R.A."/>
            <person name="Hu H."/>
            <person name="Hunt B.G."/>
            <person name="Huylmans A.K."/>
            <person name="Khalil S.M."/>
            <person name="Mitchell R.D."/>
            <person name="Munoz-Torres M.C."/>
            <person name="Mustard J.A."/>
            <person name="Pan H."/>
            <person name="Reese J.T."/>
            <person name="Scharf M.E."/>
            <person name="Sun F."/>
            <person name="Vogel H."/>
            <person name="Xiao J."/>
            <person name="Yang W."/>
            <person name="Yang Z."/>
            <person name="Yang Z."/>
            <person name="Zhou J."/>
            <person name="Zhu J."/>
            <person name="Brent C.S."/>
            <person name="Elsik C.G."/>
            <person name="Goodisman M.A."/>
            <person name="Liberles D.A."/>
            <person name="Roe R.M."/>
            <person name="Vargo E.L."/>
            <person name="Vilcinskas A."/>
            <person name="Wang J."/>
            <person name="Bornberg-Bauer E."/>
            <person name="Korb J."/>
            <person name="Zhang G."/>
            <person name="Liebig J."/>
        </authorList>
    </citation>
    <scope>NUCLEOTIDE SEQUENCE [LARGE SCALE GENOMIC DNA]</scope>
    <source>
        <tissue evidence="2">Whole organism</tissue>
    </source>
</reference>
<evidence type="ECO:0000256" key="1">
    <source>
        <dbReference type="SAM" id="Phobius"/>
    </source>
</evidence>
<evidence type="ECO:0000313" key="3">
    <source>
        <dbReference type="Proteomes" id="UP000027135"/>
    </source>
</evidence>
<keyword evidence="1" id="KW-0472">Membrane</keyword>
<dbReference type="InParanoid" id="A0A067R2M7"/>